<evidence type="ECO:0000313" key="3">
    <source>
        <dbReference type="Proteomes" id="UP000008743"/>
    </source>
</evidence>
<keyword evidence="1" id="KW-0472">Membrane</keyword>
<organism evidence="2 3">
    <name type="scientific">Capsaspora owczarzaki (strain ATCC 30864)</name>
    <dbReference type="NCBI Taxonomy" id="595528"/>
    <lineage>
        <taxon>Eukaryota</taxon>
        <taxon>Filasterea</taxon>
        <taxon>Capsaspora</taxon>
    </lineage>
</organism>
<keyword evidence="1" id="KW-0812">Transmembrane</keyword>
<sequence>MTCEALTQPCVSALAMTAGAALASQGPCFPANWDKLSGVGARNIPLPSAWSELAINFTTTDPNAHFVTSVPADTSSLVIRHQSDPLIVSGALGSADGTFFLTHDQALEISADLQMSALVLFVVIGVVTMARSLYMARALRSQPVYARLPADGLDRL</sequence>
<dbReference type="Proteomes" id="UP000008743">
    <property type="component" value="Unassembled WGS sequence"/>
</dbReference>
<accession>A0A0D2VQV9</accession>
<keyword evidence="3" id="KW-1185">Reference proteome</keyword>
<name>A0A0D2VQV9_CAPO3</name>
<reference evidence="3" key="1">
    <citation type="submission" date="2011-02" db="EMBL/GenBank/DDBJ databases">
        <title>The Genome Sequence of Capsaspora owczarzaki ATCC 30864.</title>
        <authorList>
            <person name="Russ C."/>
            <person name="Cuomo C."/>
            <person name="Burger G."/>
            <person name="Gray M.W."/>
            <person name="Holland P.W.H."/>
            <person name="King N."/>
            <person name="Lang F.B.F."/>
            <person name="Roger A.J."/>
            <person name="Ruiz-Trillo I."/>
            <person name="Young S.K."/>
            <person name="Zeng Q."/>
            <person name="Gargeya S."/>
            <person name="Alvarado L."/>
            <person name="Berlin A."/>
            <person name="Chapman S.B."/>
            <person name="Chen Z."/>
            <person name="Freedman E."/>
            <person name="Gellesch M."/>
            <person name="Goldberg J."/>
            <person name="Griggs A."/>
            <person name="Gujja S."/>
            <person name="Heilman E."/>
            <person name="Heiman D."/>
            <person name="Howarth C."/>
            <person name="Mehta T."/>
            <person name="Neiman D."/>
            <person name="Pearson M."/>
            <person name="Roberts A."/>
            <person name="Saif S."/>
            <person name="Shea T."/>
            <person name="Shenoy N."/>
            <person name="Sisk P."/>
            <person name="Stolte C."/>
            <person name="Sykes S."/>
            <person name="White J."/>
            <person name="Yandava C."/>
            <person name="Haas B."/>
            <person name="Nusbaum C."/>
            <person name="Birren B."/>
        </authorList>
    </citation>
    <scope>NUCLEOTIDE SEQUENCE</scope>
    <source>
        <strain evidence="3">ATCC 30864</strain>
    </source>
</reference>
<evidence type="ECO:0000256" key="1">
    <source>
        <dbReference type="SAM" id="Phobius"/>
    </source>
</evidence>
<feature type="transmembrane region" description="Helical" evidence="1">
    <location>
        <begin position="113"/>
        <end position="134"/>
    </location>
</feature>
<dbReference type="EMBL" id="KE346365">
    <property type="protein sequence ID" value="KJE93137.1"/>
    <property type="molecule type" value="Genomic_DNA"/>
</dbReference>
<gene>
    <name evidence="2" type="ORF">CAOG_003969</name>
</gene>
<proteinExistence type="predicted"/>
<keyword evidence="1" id="KW-1133">Transmembrane helix</keyword>
<protein>
    <submittedName>
        <fullName evidence="2">Uncharacterized protein</fullName>
    </submittedName>
</protein>
<dbReference type="AlphaFoldDB" id="A0A0D2VQV9"/>
<dbReference type="InParanoid" id="A0A0D2VQV9"/>
<evidence type="ECO:0000313" key="2">
    <source>
        <dbReference type="EMBL" id="KJE93137.1"/>
    </source>
</evidence>